<dbReference type="RefSeq" id="WP_345402320.1">
    <property type="nucleotide sequence ID" value="NZ_BAABHG010000013.1"/>
</dbReference>
<evidence type="ECO:0000313" key="6">
    <source>
        <dbReference type="Proteomes" id="UP001597419"/>
    </source>
</evidence>
<dbReference type="Pfam" id="PF00135">
    <property type="entry name" value="COesterase"/>
    <property type="match status" value="1"/>
</dbReference>
<evidence type="ECO:0000313" key="5">
    <source>
        <dbReference type="EMBL" id="MFD2457167.1"/>
    </source>
</evidence>
<dbReference type="EC" id="3.1.1.-" evidence="3"/>
<dbReference type="PROSITE" id="PS00122">
    <property type="entry name" value="CARBOXYLESTERASE_B_1"/>
    <property type="match status" value="1"/>
</dbReference>
<reference evidence="6" key="1">
    <citation type="journal article" date="2019" name="Int. J. Syst. Evol. Microbiol.">
        <title>The Global Catalogue of Microorganisms (GCM) 10K type strain sequencing project: providing services to taxonomists for standard genome sequencing and annotation.</title>
        <authorList>
            <consortium name="The Broad Institute Genomics Platform"/>
            <consortium name="The Broad Institute Genome Sequencing Center for Infectious Disease"/>
            <person name="Wu L."/>
            <person name="Ma J."/>
        </authorList>
    </citation>
    <scope>NUCLEOTIDE SEQUENCE [LARGE SCALE GENOMIC DNA]</scope>
    <source>
        <strain evidence="6">CGMCC 4.7643</strain>
    </source>
</reference>
<feature type="signal peptide" evidence="3">
    <location>
        <begin position="1"/>
        <end position="28"/>
    </location>
</feature>
<feature type="chain" id="PRO_5044950815" description="Carboxylic ester hydrolase" evidence="3">
    <location>
        <begin position="29"/>
        <end position="542"/>
    </location>
</feature>
<proteinExistence type="inferred from homology"/>
<name>A0ABW5G9L6_9PSEU</name>
<accession>A0ABW5G9L6</accession>
<keyword evidence="2 3" id="KW-0378">Hydrolase</keyword>
<dbReference type="InterPro" id="IPR019826">
    <property type="entry name" value="Carboxylesterase_B_AS"/>
</dbReference>
<evidence type="ECO:0000256" key="2">
    <source>
        <dbReference type="ARBA" id="ARBA00022801"/>
    </source>
</evidence>
<gene>
    <name evidence="5" type="ORF">ACFSYJ_01085</name>
</gene>
<comment type="similarity">
    <text evidence="1 3">Belongs to the type-B carboxylesterase/lipase family.</text>
</comment>
<keyword evidence="6" id="KW-1185">Reference proteome</keyword>
<evidence type="ECO:0000259" key="4">
    <source>
        <dbReference type="Pfam" id="PF00135"/>
    </source>
</evidence>
<dbReference type="Gene3D" id="3.40.50.1820">
    <property type="entry name" value="alpha/beta hydrolase"/>
    <property type="match status" value="1"/>
</dbReference>
<dbReference type="EMBL" id="JBHUKU010000001">
    <property type="protein sequence ID" value="MFD2457167.1"/>
    <property type="molecule type" value="Genomic_DNA"/>
</dbReference>
<protein>
    <recommendedName>
        <fullName evidence="3">Carboxylic ester hydrolase</fullName>
        <ecNumber evidence="3">3.1.1.-</ecNumber>
    </recommendedName>
</protein>
<dbReference type="InterPro" id="IPR050309">
    <property type="entry name" value="Type-B_Carboxylest/Lipase"/>
</dbReference>
<feature type="domain" description="Carboxylesterase type B" evidence="4">
    <location>
        <begin position="46"/>
        <end position="534"/>
    </location>
</feature>
<dbReference type="SUPFAM" id="SSF53474">
    <property type="entry name" value="alpha/beta-Hydrolases"/>
    <property type="match status" value="1"/>
</dbReference>
<dbReference type="InterPro" id="IPR002018">
    <property type="entry name" value="CarbesteraseB"/>
</dbReference>
<comment type="caution">
    <text evidence="5">The sequence shown here is derived from an EMBL/GenBank/DDBJ whole genome shotgun (WGS) entry which is preliminary data.</text>
</comment>
<dbReference type="InterPro" id="IPR029058">
    <property type="entry name" value="AB_hydrolase_fold"/>
</dbReference>
<dbReference type="Proteomes" id="UP001597419">
    <property type="component" value="Unassembled WGS sequence"/>
</dbReference>
<evidence type="ECO:0000256" key="3">
    <source>
        <dbReference type="RuleBase" id="RU361235"/>
    </source>
</evidence>
<sequence length="542" mass="57715">MTGKALARLSAAAVVVLATVFPPTGAVATTPGTAPPGTAPPCTAGTEVRTAEGPVCGLARDGVTSWLGIRYAAAPVGELRWRAPRPVEHWRDTFSATAPGNQCPQPARLGPARTVEDCLNLDVRVPRDAGPGPLPVMVQIHGGGFLLFGPQNGTHLAATGRVVSVEINYRLGIMGFFADRALGAHSGNYALQDQQAALRWVRRNIARFGGDPGNVTIYGASAGGSSVCAQLVSPAARGLFHKGISQSGQYNSLFGHETSWQAQDCKAQWPTETEAQRAGARFTAAVGCADAADVAGCLRAVPVEKLLAQAGDGLKADSGTIAPVVDGVTIPRAPVDAFEDGEVNPARVMIGVDRDEVQLQLAETPQQYRELVRQQYGELAPAVFDRYPLDRFPEPAAFLAYRTIVADSNSVCPALRTARQLSRHLPVYAYQVDNTDSPPVWFLDPAKPNGAFHVAENSFLFPAPDAKFDPNQAVYGRQLVTQWTGFARTGDPTVPGAPRWSAYTARDPRVMSLQPAGDSVLTREIGEQHQCGFWNDVAPAPR</sequence>
<organism evidence="5 6">
    <name type="scientific">Amycolatopsis samaneae</name>
    <dbReference type="NCBI Taxonomy" id="664691"/>
    <lineage>
        <taxon>Bacteria</taxon>
        <taxon>Bacillati</taxon>
        <taxon>Actinomycetota</taxon>
        <taxon>Actinomycetes</taxon>
        <taxon>Pseudonocardiales</taxon>
        <taxon>Pseudonocardiaceae</taxon>
        <taxon>Amycolatopsis</taxon>
    </lineage>
</organism>
<dbReference type="PANTHER" id="PTHR11559">
    <property type="entry name" value="CARBOXYLESTERASE"/>
    <property type="match status" value="1"/>
</dbReference>
<keyword evidence="3" id="KW-0732">Signal</keyword>
<evidence type="ECO:0000256" key="1">
    <source>
        <dbReference type="ARBA" id="ARBA00005964"/>
    </source>
</evidence>